<dbReference type="SUPFAM" id="SSF81321">
    <property type="entry name" value="Family A G protein-coupled receptor-like"/>
    <property type="match status" value="1"/>
</dbReference>
<keyword evidence="8" id="KW-1185">Reference proteome</keyword>
<organism evidence="7 8">
    <name type="scientific">Ditylenchus destructor</name>
    <dbReference type="NCBI Taxonomy" id="166010"/>
    <lineage>
        <taxon>Eukaryota</taxon>
        <taxon>Metazoa</taxon>
        <taxon>Ecdysozoa</taxon>
        <taxon>Nematoda</taxon>
        <taxon>Chromadorea</taxon>
        <taxon>Rhabditida</taxon>
        <taxon>Tylenchina</taxon>
        <taxon>Tylenchomorpha</taxon>
        <taxon>Sphaerularioidea</taxon>
        <taxon>Anguinidae</taxon>
        <taxon>Anguininae</taxon>
        <taxon>Ditylenchus</taxon>
    </lineage>
</organism>
<keyword evidence="5 6" id="KW-0472">Membrane</keyword>
<comment type="subcellular location">
    <subcellularLocation>
        <location evidence="1">Membrane</location>
        <topology evidence="1">Multi-pass membrane protein</topology>
    </subcellularLocation>
</comment>
<evidence type="ECO:0000256" key="5">
    <source>
        <dbReference type="ARBA" id="ARBA00023136"/>
    </source>
</evidence>
<dbReference type="GO" id="GO:0004888">
    <property type="term" value="F:transmembrane signaling receptor activity"/>
    <property type="evidence" value="ECO:0007669"/>
    <property type="project" value="InterPro"/>
</dbReference>
<dbReference type="AlphaFoldDB" id="A0AAD4ML37"/>
<proteinExistence type="inferred from homology"/>
<evidence type="ECO:0000313" key="7">
    <source>
        <dbReference type="EMBL" id="KAI1698656.1"/>
    </source>
</evidence>
<feature type="transmembrane region" description="Helical" evidence="6">
    <location>
        <begin position="116"/>
        <end position="140"/>
    </location>
</feature>
<dbReference type="Gene3D" id="1.20.1070.10">
    <property type="entry name" value="Rhodopsin 7-helix transmembrane proteins"/>
    <property type="match status" value="1"/>
</dbReference>
<feature type="transmembrane region" description="Helical" evidence="6">
    <location>
        <begin position="66"/>
        <end position="91"/>
    </location>
</feature>
<feature type="transmembrane region" description="Helical" evidence="6">
    <location>
        <begin position="12"/>
        <end position="36"/>
    </location>
</feature>
<evidence type="ECO:0000256" key="4">
    <source>
        <dbReference type="ARBA" id="ARBA00022989"/>
    </source>
</evidence>
<evidence type="ECO:0000256" key="2">
    <source>
        <dbReference type="ARBA" id="ARBA00005692"/>
    </source>
</evidence>
<evidence type="ECO:0000313" key="8">
    <source>
        <dbReference type="Proteomes" id="UP001201812"/>
    </source>
</evidence>
<dbReference type="GO" id="GO:0016020">
    <property type="term" value="C:membrane"/>
    <property type="evidence" value="ECO:0007669"/>
    <property type="project" value="UniProtKB-SubCell"/>
</dbReference>
<name>A0AAD4ML37_9BILA</name>
<accession>A0AAD4ML37</accession>
<sequence>MQLSAHMYEKVWRYLLPISVVVMYVTAAVLNMPILLHGSYINPPTEEAYFFDFLPHDVGVEYRQSLYSIALIVAFAPAMLVMNLSIAYSLWRRRREKLNKTGGQSTDRVRNAEAKLCILTFTMMVTYLAGLVCQLFFFIAENGGFVMSPKLSQTLSTIQGFGEDVHILSEPWMLVFMSKGVRKALINMVCCGKWSSDLVSSINTKSLTVKRLSVNPTITNSANTVSTLRRNTLIPNSVENQSPRIYRESF</sequence>
<gene>
    <name evidence="7" type="ORF">DdX_17786</name>
</gene>
<dbReference type="EMBL" id="JAKKPZ010000209">
    <property type="protein sequence ID" value="KAI1698656.1"/>
    <property type="molecule type" value="Genomic_DNA"/>
</dbReference>
<keyword evidence="4 6" id="KW-1133">Transmembrane helix</keyword>
<comment type="similarity">
    <text evidence="2 6">Belongs to the nematode receptor-like protein srg family.</text>
</comment>
<protein>
    <recommendedName>
        <fullName evidence="6">Serpentine receptor class gamma</fullName>
    </recommendedName>
</protein>
<dbReference type="InterPro" id="IPR000609">
    <property type="entry name" value="7TM_GPCR_serpentine_rcpt_Srg"/>
</dbReference>
<keyword evidence="3 6" id="KW-0812">Transmembrane</keyword>
<dbReference type="Pfam" id="PF02118">
    <property type="entry name" value="Srg"/>
    <property type="match status" value="1"/>
</dbReference>
<dbReference type="GO" id="GO:0007606">
    <property type="term" value="P:sensory perception of chemical stimulus"/>
    <property type="evidence" value="ECO:0007669"/>
    <property type="project" value="UniProtKB-UniRule"/>
</dbReference>
<comment type="caution">
    <text evidence="7">The sequence shown here is derived from an EMBL/GenBank/DDBJ whole genome shotgun (WGS) entry which is preliminary data.</text>
</comment>
<reference evidence="7" key="1">
    <citation type="submission" date="2022-01" db="EMBL/GenBank/DDBJ databases">
        <title>Genome Sequence Resource for Two Populations of Ditylenchus destructor, the Migratory Endoparasitic Phytonematode.</title>
        <authorList>
            <person name="Zhang H."/>
            <person name="Lin R."/>
            <person name="Xie B."/>
        </authorList>
    </citation>
    <scope>NUCLEOTIDE SEQUENCE</scope>
    <source>
        <strain evidence="7">BazhouSP</strain>
    </source>
</reference>
<dbReference type="Proteomes" id="UP001201812">
    <property type="component" value="Unassembled WGS sequence"/>
</dbReference>
<evidence type="ECO:0000256" key="6">
    <source>
        <dbReference type="RuleBase" id="RU280813"/>
    </source>
</evidence>
<evidence type="ECO:0000256" key="3">
    <source>
        <dbReference type="ARBA" id="ARBA00022692"/>
    </source>
</evidence>
<comment type="caution">
    <text evidence="6">Lacks conserved residue(s) required for the propagation of feature annotation.</text>
</comment>
<evidence type="ECO:0000256" key="1">
    <source>
        <dbReference type="ARBA" id="ARBA00004141"/>
    </source>
</evidence>